<organism evidence="2 3">
    <name type="scientific">Podarcis lilfordi</name>
    <name type="common">Lilford's wall lizard</name>
    <dbReference type="NCBI Taxonomy" id="74358"/>
    <lineage>
        <taxon>Eukaryota</taxon>
        <taxon>Metazoa</taxon>
        <taxon>Chordata</taxon>
        <taxon>Craniata</taxon>
        <taxon>Vertebrata</taxon>
        <taxon>Euteleostomi</taxon>
        <taxon>Lepidosauria</taxon>
        <taxon>Squamata</taxon>
        <taxon>Bifurcata</taxon>
        <taxon>Unidentata</taxon>
        <taxon>Episquamata</taxon>
        <taxon>Laterata</taxon>
        <taxon>Lacertibaenia</taxon>
        <taxon>Lacertidae</taxon>
        <taxon>Podarcis</taxon>
    </lineage>
</organism>
<evidence type="ECO:0000313" key="3">
    <source>
        <dbReference type="Proteomes" id="UP001178461"/>
    </source>
</evidence>
<dbReference type="Proteomes" id="UP001178461">
    <property type="component" value="Chromosome 5"/>
</dbReference>
<protein>
    <submittedName>
        <fullName evidence="2">Uncharacterized protein</fullName>
    </submittedName>
</protein>
<dbReference type="EMBL" id="OX395130">
    <property type="protein sequence ID" value="CAI5773861.1"/>
    <property type="molecule type" value="Genomic_DNA"/>
</dbReference>
<gene>
    <name evidence="2" type="ORF">PODLI_1B032713</name>
</gene>
<dbReference type="AlphaFoldDB" id="A0AA35P355"/>
<reference evidence="2" key="1">
    <citation type="submission" date="2022-12" db="EMBL/GenBank/DDBJ databases">
        <authorList>
            <person name="Alioto T."/>
            <person name="Alioto T."/>
            <person name="Gomez Garrido J."/>
        </authorList>
    </citation>
    <scope>NUCLEOTIDE SEQUENCE</scope>
</reference>
<keyword evidence="3" id="KW-1185">Reference proteome</keyword>
<evidence type="ECO:0000313" key="2">
    <source>
        <dbReference type="EMBL" id="CAI5773861.1"/>
    </source>
</evidence>
<name>A0AA35P355_9SAUR</name>
<evidence type="ECO:0000256" key="1">
    <source>
        <dbReference type="SAM" id="MobiDB-lite"/>
    </source>
</evidence>
<sequence length="75" mass="8354">MPPTESVSSSTCWLPLSYEPRLWRKRPGDGFPGSPRGIFTERGVPLPPEEAPKRRLAESEEAEGSCQLRKRGKSS</sequence>
<feature type="region of interest" description="Disordered" evidence="1">
    <location>
        <begin position="24"/>
        <end position="75"/>
    </location>
</feature>
<proteinExistence type="predicted"/>
<accession>A0AA35P355</accession>